<feature type="domain" description="EB" evidence="1">
    <location>
        <begin position="131"/>
        <end position="179"/>
    </location>
</feature>
<dbReference type="AlphaFoldDB" id="A0A9P0E160"/>
<accession>A0A9P0E160</accession>
<evidence type="ECO:0000259" key="1">
    <source>
        <dbReference type="Pfam" id="PF01683"/>
    </source>
</evidence>
<gene>
    <name evidence="2" type="ORF">NEZAVI_LOCUS2826</name>
</gene>
<dbReference type="PANTHER" id="PTHR39069:SF8">
    <property type="entry name" value="FI17111P1"/>
    <property type="match status" value="1"/>
</dbReference>
<name>A0A9P0E160_NEZVI</name>
<proteinExistence type="predicted"/>
<evidence type="ECO:0000313" key="2">
    <source>
        <dbReference type="EMBL" id="CAH1391899.1"/>
    </source>
</evidence>
<organism evidence="2 3">
    <name type="scientific">Nezara viridula</name>
    <name type="common">Southern green stink bug</name>
    <name type="synonym">Cimex viridulus</name>
    <dbReference type="NCBI Taxonomy" id="85310"/>
    <lineage>
        <taxon>Eukaryota</taxon>
        <taxon>Metazoa</taxon>
        <taxon>Ecdysozoa</taxon>
        <taxon>Arthropoda</taxon>
        <taxon>Hexapoda</taxon>
        <taxon>Insecta</taxon>
        <taxon>Pterygota</taxon>
        <taxon>Neoptera</taxon>
        <taxon>Paraneoptera</taxon>
        <taxon>Hemiptera</taxon>
        <taxon>Heteroptera</taxon>
        <taxon>Panheteroptera</taxon>
        <taxon>Pentatomomorpha</taxon>
        <taxon>Pentatomoidea</taxon>
        <taxon>Pentatomidae</taxon>
        <taxon>Pentatominae</taxon>
        <taxon>Nezara</taxon>
    </lineage>
</organism>
<dbReference type="InterPro" id="IPR006149">
    <property type="entry name" value="EB_dom"/>
</dbReference>
<feature type="domain" description="EB" evidence="1">
    <location>
        <begin position="86"/>
        <end position="130"/>
    </location>
</feature>
<dbReference type="EMBL" id="OV725077">
    <property type="protein sequence ID" value="CAH1391899.1"/>
    <property type="molecule type" value="Genomic_DNA"/>
</dbReference>
<dbReference type="Pfam" id="PF01683">
    <property type="entry name" value="EB"/>
    <property type="match status" value="2"/>
</dbReference>
<dbReference type="PANTHER" id="PTHR39069">
    <property type="entry name" value="ECDYSONE-INDUCIBLE GENE E1, ISOFORM A"/>
    <property type="match status" value="1"/>
</dbReference>
<evidence type="ECO:0000313" key="3">
    <source>
        <dbReference type="Proteomes" id="UP001152798"/>
    </source>
</evidence>
<dbReference type="Proteomes" id="UP001152798">
    <property type="component" value="Chromosome 1"/>
</dbReference>
<sequence length="212" mass="24259">MTWLLTYLIGERCKYDDDCFVDNSYCEMQQICECKENFLPSEDGESCVAMIGAHCHSKYDCTTLPNSICKEDKCICERGFVPDAQQTKCLPTAQRIKDKCEHDFQCKERLGGNSYCFNEQCLCYPGYHFENWCISSKRLHEVCRNNSQCFIGEYYQNSVLCLSGYCKCAPGYHEELNLCIVNAGSLNIPTGLRLVMIFSALVHIGLQQVNNY</sequence>
<protein>
    <recommendedName>
        <fullName evidence="1">EB domain-containing protein</fullName>
    </recommendedName>
</protein>
<reference evidence="2" key="1">
    <citation type="submission" date="2022-01" db="EMBL/GenBank/DDBJ databases">
        <authorList>
            <person name="King R."/>
        </authorList>
    </citation>
    <scope>NUCLEOTIDE SEQUENCE</scope>
</reference>
<keyword evidence="3" id="KW-1185">Reference proteome</keyword>
<dbReference type="OrthoDB" id="5912242at2759"/>